<dbReference type="AlphaFoldDB" id="A0AAX3UCF6"/>
<dbReference type="RefSeq" id="WP_013855103.1">
    <property type="nucleotide sequence ID" value="NZ_CP123735.1"/>
</dbReference>
<evidence type="ECO:0000313" key="4">
    <source>
        <dbReference type="Proteomes" id="UP000181860"/>
    </source>
</evidence>
<dbReference type="EMBL" id="FMXC01000013">
    <property type="protein sequence ID" value="SDA56193.1"/>
    <property type="molecule type" value="Genomic_DNA"/>
</dbReference>
<dbReference type="InterPro" id="IPR024968">
    <property type="entry name" value="SlpA_C_lactobacillus"/>
</dbReference>
<evidence type="ECO:0000313" key="2">
    <source>
        <dbReference type="EMBL" id="SDA56193.1"/>
    </source>
</evidence>
<reference evidence="3" key="2">
    <citation type="journal article" date="2022" name="Food Funct.">
        <title>Lactobacillus kefiranofaciens ZW18 from Kefir enhances the anti-tumor effect of anti-programmed cell death 1 (PD-1) immunotherapy by modulating the gut microbiota.</title>
        <authorList>
            <person name="Zhao J."/>
            <person name="Wang Y."/>
            <person name="Wang J."/>
            <person name="Lv M."/>
            <person name="Zhou C."/>
            <person name="Jia L."/>
            <person name="Geng W."/>
        </authorList>
    </citation>
    <scope>NUCLEOTIDE SEQUENCE</scope>
    <source>
        <strain evidence="3">ZW18</strain>
    </source>
</reference>
<feature type="domain" description="S-layer protein C-terminal" evidence="1">
    <location>
        <begin position="53"/>
        <end position="119"/>
    </location>
</feature>
<dbReference type="Pfam" id="PF03217">
    <property type="entry name" value="SlpA"/>
    <property type="match status" value="1"/>
</dbReference>
<protein>
    <submittedName>
        <fullName evidence="3">SLAP domain-containing protein</fullName>
    </submittedName>
    <submittedName>
        <fullName evidence="2">Surface layer protein</fullName>
    </submittedName>
</protein>
<organism evidence="3 5">
    <name type="scientific">Lactobacillus kefiranofaciens</name>
    <dbReference type="NCBI Taxonomy" id="267818"/>
    <lineage>
        <taxon>Bacteria</taxon>
        <taxon>Bacillati</taxon>
        <taxon>Bacillota</taxon>
        <taxon>Bacilli</taxon>
        <taxon>Lactobacillales</taxon>
        <taxon>Lactobacillaceae</taxon>
        <taxon>Lactobacillus</taxon>
    </lineage>
</organism>
<accession>A0AAX3UCF6</accession>
<keyword evidence="4" id="KW-1185">Reference proteome</keyword>
<reference evidence="3" key="3">
    <citation type="submission" date="2023-04" db="EMBL/GenBank/DDBJ databases">
        <authorList>
            <person name="Wang Y."/>
        </authorList>
    </citation>
    <scope>NUCLEOTIDE SEQUENCE</scope>
    <source>
        <strain evidence="3">ZW18</strain>
    </source>
</reference>
<name>A0AAX3UCF6_9LACO</name>
<dbReference type="Proteomes" id="UP001242513">
    <property type="component" value="Chromosome"/>
</dbReference>
<evidence type="ECO:0000259" key="1">
    <source>
        <dbReference type="Pfam" id="PF03217"/>
    </source>
</evidence>
<dbReference type="EMBL" id="CP123735">
    <property type="protein sequence ID" value="WGO85225.1"/>
    <property type="molecule type" value="Genomic_DNA"/>
</dbReference>
<proteinExistence type="predicted"/>
<sequence>MKIMHAALLYDENGKSLGEKYGSYREVTVNSSLVTINGMQYYKLSDRDAYIKATNISGRGRVLKRNAYVYATSKRRADYTVLRKGTTITTYGGSYKFKNGKRYYRVAGATATNKRYVKVVNFK</sequence>
<reference evidence="2 4" key="1">
    <citation type="submission" date="2016-10" db="EMBL/GenBank/DDBJ databases">
        <authorList>
            <person name="Varghese N."/>
            <person name="Submissions S."/>
        </authorList>
    </citation>
    <scope>NUCLEOTIDE SEQUENCE [LARGE SCALE GENOMIC DNA]</scope>
    <source>
        <strain evidence="2 4">ATCC 43761</strain>
    </source>
</reference>
<gene>
    <name evidence="3" type="ORF">QEJ78_07390</name>
    <name evidence="2" type="ORF">SAMN02983011_01352</name>
</gene>
<evidence type="ECO:0000313" key="3">
    <source>
        <dbReference type="EMBL" id="WGO85225.1"/>
    </source>
</evidence>
<evidence type="ECO:0000313" key="5">
    <source>
        <dbReference type="Proteomes" id="UP001242513"/>
    </source>
</evidence>
<dbReference type="Proteomes" id="UP000181860">
    <property type="component" value="Unassembled WGS sequence"/>
</dbReference>